<comment type="similarity">
    <text evidence="8">Belongs to the glycosyltransferase 2 family. CrtQ subfamily.</text>
</comment>
<evidence type="ECO:0000256" key="8">
    <source>
        <dbReference type="ARBA" id="ARBA00038120"/>
    </source>
</evidence>
<evidence type="ECO:0000256" key="2">
    <source>
        <dbReference type="ARBA" id="ARBA00022475"/>
    </source>
</evidence>
<feature type="domain" description="Glycosyltransferase 2-like" evidence="11">
    <location>
        <begin position="5"/>
        <end position="123"/>
    </location>
</feature>
<comment type="pathway">
    <text evidence="7">Carotenoid biosynthesis; staphyloxanthin biosynthesis; staphyloxanthin from farnesyl diphosphate: step 4/5.</text>
</comment>
<dbReference type="Pfam" id="PF00535">
    <property type="entry name" value="Glycos_transf_2"/>
    <property type="match status" value="1"/>
</dbReference>
<name>A0A5B7WZ13_9MICC</name>
<dbReference type="CDD" id="cd00761">
    <property type="entry name" value="Glyco_tranf_GTA_type"/>
    <property type="match status" value="1"/>
</dbReference>
<evidence type="ECO:0000256" key="3">
    <source>
        <dbReference type="ARBA" id="ARBA00022676"/>
    </source>
</evidence>
<gene>
    <name evidence="12" type="ORF">GcLGCM259_2686</name>
</gene>
<dbReference type="InterPro" id="IPR029044">
    <property type="entry name" value="Nucleotide-diphossugar_trans"/>
</dbReference>
<feature type="transmembrane region" description="Helical" evidence="10">
    <location>
        <begin position="128"/>
        <end position="148"/>
    </location>
</feature>
<dbReference type="AlphaFoldDB" id="A0A5B7WZ13"/>
<keyword evidence="5 10" id="KW-0472">Membrane</keyword>
<keyword evidence="10" id="KW-1133">Transmembrane helix</keyword>
<dbReference type="InterPro" id="IPR001173">
    <property type="entry name" value="Glyco_trans_2-like"/>
</dbReference>
<dbReference type="RefSeq" id="WP_138926961.1">
    <property type="nucleotide sequence ID" value="NZ_CP034412.1"/>
</dbReference>
<keyword evidence="4 12" id="KW-0808">Transferase</keyword>
<evidence type="ECO:0000256" key="1">
    <source>
        <dbReference type="ARBA" id="ARBA00004236"/>
    </source>
</evidence>
<keyword evidence="2" id="KW-1003">Cell membrane</keyword>
<sequence length="242" mass="27088">MNRVSVVVPVLNDEQHLAVLLDLLKRQRDEPFEIIIVDNGSTDNSRQLAQAAGVRVIREPRRGIPAAAAAGYDAAEGDIIARCDADSRPDARWVSRILENFSRNPGLDAVTGLGVFYDLPQWARTVAAAYYFGAYYAAIGAALARVPLWGSNMAMRQRVWQYASPRVHRQAPELHDDMDLSCVLPSKAKVRLDFGLVVGVAGRSLSSPRSHLRVVRMAWRTFAAHGGRRTIYRRWKERLNLR</sequence>
<proteinExistence type="inferred from homology"/>
<dbReference type="PANTHER" id="PTHR43646:SF2">
    <property type="entry name" value="GLYCOSYLTRANSFERASE 2-LIKE DOMAIN-CONTAINING PROTEIN"/>
    <property type="match status" value="1"/>
</dbReference>
<reference evidence="12 13" key="1">
    <citation type="submission" date="2018-12" db="EMBL/GenBank/DDBJ databases">
        <title>Complete Genome Sequence of Glutamicibacter creatinolyticus strain LGCM259,isolated from an abscess of a 12-year-old mare in Italy.</title>
        <authorList>
            <person name="Santos R.G."/>
            <person name="Silva A.L."/>
            <person name="Seyffert N."/>
            <person name="Castro T.L.P."/>
            <person name="Attili A.R."/>
            <person name="Rifici C."/>
            <person name="Mazzullo G."/>
            <person name="Brenig B."/>
            <person name="Venanzi F."/>
            <person name="Azevedo V."/>
        </authorList>
    </citation>
    <scope>NUCLEOTIDE SEQUENCE [LARGE SCALE GENOMIC DNA]</scope>
    <source>
        <strain evidence="12 13">LGCM 259</strain>
    </source>
</reference>
<evidence type="ECO:0000256" key="9">
    <source>
        <dbReference type="ARBA" id="ARBA00040345"/>
    </source>
</evidence>
<dbReference type="SUPFAM" id="SSF53448">
    <property type="entry name" value="Nucleotide-diphospho-sugar transferases"/>
    <property type="match status" value="1"/>
</dbReference>
<evidence type="ECO:0000313" key="13">
    <source>
        <dbReference type="Proteomes" id="UP000307000"/>
    </source>
</evidence>
<dbReference type="KEGG" id="gcr:GcLGCM259_2686"/>
<accession>A0A5B7WZ13</accession>
<keyword evidence="13" id="KW-1185">Reference proteome</keyword>
<dbReference type="GO" id="GO:0016757">
    <property type="term" value="F:glycosyltransferase activity"/>
    <property type="evidence" value="ECO:0007669"/>
    <property type="project" value="UniProtKB-KW"/>
</dbReference>
<evidence type="ECO:0000256" key="4">
    <source>
        <dbReference type="ARBA" id="ARBA00022679"/>
    </source>
</evidence>
<evidence type="ECO:0000256" key="7">
    <source>
        <dbReference type="ARBA" id="ARBA00037904"/>
    </source>
</evidence>
<organism evidence="12 13">
    <name type="scientific">Glutamicibacter creatinolyticus</name>
    <dbReference type="NCBI Taxonomy" id="162496"/>
    <lineage>
        <taxon>Bacteria</taxon>
        <taxon>Bacillati</taxon>
        <taxon>Actinomycetota</taxon>
        <taxon>Actinomycetes</taxon>
        <taxon>Micrococcales</taxon>
        <taxon>Micrococcaceae</taxon>
        <taxon>Glutamicibacter</taxon>
    </lineage>
</organism>
<comment type="function">
    <text evidence="6">Catalyzes the glycosylation of 4,4'-diaponeurosporenoate, i.e. the esterification of glucose at the C1'' position with the carboxyl group of 4,4'-diaponeurosporenic acid, to form glycosyl-4,4'-diaponeurosporenoate. This is a step in the biosynthesis of staphyloxanthin, an orange pigment present in most staphylococci strains.</text>
</comment>
<keyword evidence="3" id="KW-0328">Glycosyltransferase</keyword>
<keyword evidence="10" id="KW-0812">Transmembrane</keyword>
<comment type="subcellular location">
    <subcellularLocation>
        <location evidence="1">Cell membrane</location>
    </subcellularLocation>
</comment>
<evidence type="ECO:0000256" key="6">
    <source>
        <dbReference type="ARBA" id="ARBA00037281"/>
    </source>
</evidence>
<evidence type="ECO:0000313" key="12">
    <source>
        <dbReference type="EMBL" id="QCY48393.1"/>
    </source>
</evidence>
<evidence type="ECO:0000256" key="5">
    <source>
        <dbReference type="ARBA" id="ARBA00023136"/>
    </source>
</evidence>
<dbReference type="GO" id="GO:0005886">
    <property type="term" value="C:plasma membrane"/>
    <property type="evidence" value="ECO:0007669"/>
    <property type="project" value="UniProtKB-SubCell"/>
</dbReference>
<dbReference type="EMBL" id="CP034412">
    <property type="protein sequence ID" value="QCY48393.1"/>
    <property type="molecule type" value="Genomic_DNA"/>
</dbReference>
<protein>
    <recommendedName>
        <fullName evidence="9">4,4'-diaponeurosporenoate glycosyltransferase</fullName>
    </recommendedName>
</protein>
<dbReference type="Proteomes" id="UP000307000">
    <property type="component" value="Chromosome"/>
</dbReference>
<dbReference type="Gene3D" id="3.90.550.10">
    <property type="entry name" value="Spore Coat Polysaccharide Biosynthesis Protein SpsA, Chain A"/>
    <property type="match status" value="1"/>
</dbReference>
<dbReference type="PANTHER" id="PTHR43646">
    <property type="entry name" value="GLYCOSYLTRANSFERASE"/>
    <property type="match status" value="1"/>
</dbReference>
<evidence type="ECO:0000256" key="10">
    <source>
        <dbReference type="SAM" id="Phobius"/>
    </source>
</evidence>
<evidence type="ECO:0000259" key="11">
    <source>
        <dbReference type="Pfam" id="PF00535"/>
    </source>
</evidence>